<organism evidence="2 3">
    <name type="scientific">Desmophyllum pertusum</name>
    <dbReference type="NCBI Taxonomy" id="174260"/>
    <lineage>
        <taxon>Eukaryota</taxon>
        <taxon>Metazoa</taxon>
        <taxon>Cnidaria</taxon>
        <taxon>Anthozoa</taxon>
        <taxon>Hexacorallia</taxon>
        <taxon>Scleractinia</taxon>
        <taxon>Caryophylliina</taxon>
        <taxon>Caryophylliidae</taxon>
        <taxon>Desmophyllum</taxon>
    </lineage>
</organism>
<gene>
    <name evidence="2" type="ORF">OS493_010846</name>
</gene>
<feature type="region of interest" description="Disordered" evidence="1">
    <location>
        <begin position="94"/>
        <end position="139"/>
    </location>
</feature>
<accession>A0A9W9ZEU2</accession>
<keyword evidence="3" id="KW-1185">Reference proteome</keyword>
<dbReference type="Proteomes" id="UP001163046">
    <property type="component" value="Unassembled WGS sequence"/>
</dbReference>
<dbReference type="AlphaFoldDB" id="A0A9W9ZEU2"/>
<comment type="caution">
    <text evidence="2">The sequence shown here is derived from an EMBL/GenBank/DDBJ whole genome shotgun (WGS) entry which is preliminary data.</text>
</comment>
<evidence type="ECO:0000313" key="3">
    <source>
        <dbReference type="Proteomes" id="UP001163046"/>
    </source>
</evidence>
<evidence type="ECO:0000313" key="2">
    <source>
        <dbReference type="EMBL" id="KAJ7380135.1"/>
    </source>
</evidence>
<feature type="compositionally biased region" description="Basic residues" evidence="1">
    <location>
        <begin position="127"/>
        <end position="138"/>
    </location>
</feature>
<protein>
    <submittedName>
        <fullName evidence="2">Uncharacterized protein</fullName>
    </submittedName>
</protein>
<reference evidence="2" key="1">
    <citation type="submission" date="2023-01" db="EMBL/GenBank/DDBJ databases">
        <title>Genome assembly of the deep-sea coral Lophelia pertusa.</title>
        <authorList>
            <person name="Herrera S."/>
            <person name="Cordes E."/>
        </authorList>
    </citation>
    <scope>NUCLEOTIDE SEQUENCE</scope>
    <source>
        <strain evidence="2">USNM1676648</strain>
        <tissue evidence="2">Polyp</tissue>
    </source>
</reference>
<proteinExistence type="predicted"/>
<name>A0A9W9ZEU2_9CNID</name>
<sequence length="233" mass="26147">MNAKLLLQNGKVEKANIVLSKAMELLHRTENAVGVIPVHLLPIRASLLYLYGVTTLLCNKDSSGDVSVDCNWFSKTRMKSVYSVNTIDMTDSMQGEEAELEVPRRGSSRRCRASKTVETSVGDNGKKKSSRAKGRGKNKKVEELLQNVMNLMQMSSRNQRDEAKDQSHPRLLTLVMLKMIMSKLLNGLIKPSSTSMKHFNSVKNVHLQLYSPPSAKDWHSVMDDQHLNCQCTT</sequence>
<dbReference type="EMBL" id="MU826354">
    <property type="protein sequence ID" value="KAJ7380135.1"/>
    <property type="molecule type" value="Genomic_DNA"/>
</dbReference>
<evidence type="ECO:0000256" key="1">
    <source>
        <dbReference type="SAM" id="MobiDB-lite"/>
    </source>
</evidence>